<proteinExistence type="predicted"/>
<keyword evidence="2" id="KW-0812">Transmembrane</keyword>
<dbReference type="EMBL" id="JAKKFD010000037">
    <property type="protein sequence ID" value="MCG5445449.1"/>
    <property type="molecule type" value="Genomic_DNA"/>
</dbReference>
<evidence type="ECO:0008006" key="5">
    <source>
        <dbReference type="Google" id="ProtNLM"/>
    </source>
</evidence>
<keyword evidence="2" id="KW-1133">Transmembrane helix</keyword>
<keyword evidence="4" id="KW-1185">Reference proteome</keyword>
<feature type="compositionally biased region" description="Low complexity" evidence="1">
    <location>
        <begin position="110"/>
        <end position="126"/>
    </location>
</feature>
<feature type="transmembrane region" description="Helical" evidence="2">
    <location>
        <begin position="64"/>
        <end position="85"/>
    </location>
</feature>
<evidence type="ECO:0000313" key="3">
    <source>
        <dbReference type="EMBL" id="MCG5445449.1"/>
    </source>
</evidence>
<protein>
    <recommendedName>
        <fullName evidence="5">LigA protein</fullName>
    </recommendedName>
</protein>
<feature type="region of interest" description="Disordered" evidence="1">
    <location>
        <begin position="91"/>
        <end position="126"/>
    </location>
</feature>
<dbReference type="RefSeq" id="WP_238680422.1">
    <property type="nucleotide sequence ID" value="NZ_JAKKFD010000037.1"/>
</dbReference>
<dbReference type="Proteomes" id="UP001201629">
    <property type="component" value="Unassembled WGS sequence"/>
</dbReference>
<reference evidence="3 4" key="1">
    <citation type="submission" date="2022-01" db="EMBL/GenBank/DDBJ databases">
        <authorList>
            <person name="Riesco R."/>
            <person name="Trujillo M.E."/>
        </authorList>
    </citation>
    <scope>NUCLEOTIDE SEQUENCE [LARGE SCALE GENOMIC DNA]</scope>
    <source>
        <strain evidence="3 4">NIE79</strain>
    </source>
</reference>
<organism evidence="3 4">
    <name type="scientific">Micromonospora trifolii</name>
    <dbReference type="NCBI Taxonomy" id="2911208"/>
    <lineage>
        <taxon>Bacteria</taxon>
        <taxon>Bacillati</taxon>
        <taxon>Actinomycetota</taxon>
        <taxon>Actinomycetes</taxon>
        <taxon>Micromonosporales</taxon>
        <taxon>Micromonosporaceae</taxon>
        <taxon>Micromonospora</taxon>
    </lineage>
</organism>
<evidence type="ECO:0000256" key="2">
    <source>
        <dbReference type="SAM" id="Phobius"/>
    </source>
</evidence>
<feature type="region of interest" description="Disordered" evidence="1">
    <location>
        <begin position="1"/>
        <end position="20"/>
    </location>
</feature>
<evidence type="ECO:0000256" key="1">
    <source>
        <dbReference type="SAM" id="MobiDB-lite"/>
    </source>
</evidence>
<feature type="compositionally biased region" description="Basic and acidic residues" evidence="1">
    <location>
        <begin position="1"/>
        <end position="10"/>
    </location>
</feature>
<gene>
    <name evidence="3" type="ORF">NIE79_003900</name>
</gene>
<name>A0ABS9N670_9ACTN</name>
<comment type="caution">
    <text evidence="3">The sequence shown here is derived from an EMBL/GenBank/DDBJ whole genome shotgun (WGS) entry which is preliminary data.</text>
</comment>
<keyword evidence="2" id="KW-0472">Membrane</keyword>
<accession>A0ABS9N670</accession>
<sequence>MSQFPGRRDNLTAGPQRSYQVRPDELEGAVRETLSHQVALARPLRVDPAGQAIRRANRIRRRRTAAGLALAAVTTVLLSAGMAQLGTETRRDGSPIVVIGDPDPTNRPLPTASVPGPAPSPTTSSSHLVGETLVNADGRRLVLPDVGPAEHVQPLPSGGGWLVIGAPSIAGRSLSVVQDDGLVQVLLAGAGAIVLAPDSRQVAWLEGDDLLVAGVVGTQLIGAVRTPVPASAEPVRFVADSVLVRLDRVGAGHTLWRPGAGPLPDAVDRKSLNVYGGLPDGRLVAQVTTTEPGRTCLAILAPTRHLDPVRTGCGPGLSQDGVGGVSPDGRWLLVNGGSGKAGRSLLVDLQRLGPGATAVAAGPPMTGVIVWSDETQASYLDGTGELVQVDVGQVRAGKPATPAAVPGVPAGELPILVNGF</sequence>
<evidence type="ECO:0000313" key="4">
    <source>
        <dbReference type="Proteomes" id="UP001201629"/>
    </source>
</evidence>